<evidence type="ECO:0000256" key="5">
    <source>
        <dbReference type="ARBA" id="ARBA00022825"/>
    </source>
</evidence>
<dbReference type="RefSeq" id="WP_380044465.1">
    <property type="nucleotide sequence ID" value="NZ_JBHLTC010000006.1"/>
</dbReference>
<evidence type="ECO:0000256" key="2">
    <source>
        <dbReference type="ARBA" id="ARBA00022670"/>
    </source>
</evidence>
<evidence type="ECO:0000256" key="4">
    <source>
        <dbReference type="ARBA" id="ARBA00022801"/>
    </source>
</evidence>
<dbReference type="CDD" id="cd21112">
    <property type="entry name" value="alphaLP-like"/>
    <property type="match status" value="1"/>
</dbReference>
<dbReference type="Gene3D" id="3.30.300.50">
    <property type="match status" value="2"/>
</dbReference>
<dbReference type="InterPro" id="IPR009003">
    <property type="entry name" value="Peptidase_S1_PA"/>
</dbReference>
<dbReference type="Gene3D" id="2.40.10.10">
    <property type="entry name" value="Trypsin-like serine proteases"/>
    <property type="match status" value="2"/>
</dbReference>
<evidence type="ECO:0000256" key="6">
    <source>
        <dbReference type="ARBA" id="ARBA00023145"/>
    </source>
</evidence>
<accession>A0ABV6QGJ0</accession>
<evidence type="ECO:0000256" key="3">
    <source>
        <dbReference type="ARBA" id="ARBA00022729"/>
    </source>
</evidence>
<feature type="chain" id="PRO_5046287331" evidence="8">
    <location>
        <begin position="33"/>
        <end position="488"/>
    </location>
</feature>
<comment type="caution">
    <text evidence="10">The sequence shown here is derived from an EMBL/GenBank/DDBJ whole genome shotgun (WGS) entry which is preliminary data.</text>
</comment>
<dbReference type="InterPro" id="IPR004236">
    <property type="entry name" value="Pept_S1_alpha_lytic"/>
</dbReference>
<dbReference type="PRINTS" id="PR00861">
    <property type="entry name" value="ALYTICPTASE"/>
</dbReference>
<feature type="signal peptide" evidence="8">
    <location>
        <begin position="1"/>
        <end position="32"/>
    </location>
</feature>
<dbReference type="Gene3D" id="2.60.120.380">
    <property type="match status" value="1"/>
</dbReference>
<dbReference type="InterPro" id="IPR035070">
    <property type="entry name" value="Streptogrisin_prodomain"/>
</dbReference>
<dbReference type="EMBL" id="JBHLTC010000006">
    <property type="protein sequence ID" value="MFC0623764.1"/>
    <property type="molecule type" value="Genomic_DNA"/>
</dbReference>
<dbReference type="Proteomes" id="UP001589890">
    <property type="component" value="Unassembled WGS sequence"/>
</dbReference>
<dbReference type="InterPro" id="IPR043504">
    <property type="entry name" value="Peptidase_S1_PA_chymotrypsin"/>
</dbReference>
<evidence type="ECO:0000256" key="1">
    <source>
        <dbReference type="ARBA" id="ARBA00007664"/>
    </source>
</evidence>
<reference evidence="10 11" key="1">
    <citation type="submission" date="2024-09" db="EMBL/GenBank/DDBJ databases">
        <authorList>
            <person name="Sun Q."/>
            <person name="Mori K."/>
        </authorList>
    </citation>
    <scope>NUCLEOTIDE SEQUENCE [LARGE SCALE GENOMIC DNA]</scope>
    <source>
        <strain evidence="10 11">CGMCC 1.15906</strain>
    </source>
</reference>
<protein>
    <submittedName>
        <fullName evidence="10">S1 family peptidase</fullName>
    </submittedName>
</protein>
<dbReference type="InterPro" id="IPR001316">
    <property type="entry name" value="Pept_S1A_streptogrisin"/>
</dbReference>
<organism evidence="10 11">
    <name type="scientific">Kribbella deserti</name>
    <dbReference type="NCBI Taxonomy" id="1926257"/>
    <lineage>
        <taxon>Bacteria</taxon>
        <taxon>Bacillati</taxon>
        <taxon>Actinomycetota</taxon>
        <taxon>Actinomycetes</taxon>
        <taxon>Propionibacteriales</taxon>
        <taxon>Kribbellaceae</taxon>
        <taxon>Kribbella</taxon>
    </lineage>
</organism>
<gene>
    <name evidence="10" type="ORF">ACFFGN_06805</name>
</gene>
<evidence type="ECO:0000259" key="9">
    <source>
        <dbReference type="Pfam" id="PF02983"/>
    </source>
</evidence>
<name>A0ABV6QGJ0_9ACTN</name>
<comment type="similarity">
    <text evidence="1">Belongs to the peptidase S1 family.</text>
</comment>
<keyword evidence="5" id="KW-0720">Serine protease</keyword>
<sequence length="488" mass="50015">MLRPMLRPLPVLFGAALLTATAVITFAPPASSVPVTGPDGQMLTALQRDLQLSPDQARDRLVREDQAALADRTVRKAVPGALGGTWYDARSGKLVAGITADGQRAKVVEAGAEPRRVARSEAQLNAWKARLDARLDGRKAPAGIPGWYVDLPSNRIVVSARTEAVGKAFVRSAGVPAGVVHVVRSNESPRAMIDVVGGNAYYIGSGTRCSIGFSVSGGFVTAGHCGRQGATTTQPSGQFRGSSFPGNDYAWVAVGAGNTMIGAVNNYSGGRVAVGGSQDAPVGSSICRSGSTTGWRCGTIQARNATVTYPEGTITGLIRTSACAEPGDSGGSAISGNQAQGVTSGGSGNCRTGGTTYFQPVNEILQAYGLTLITSGGGDPTPPPTGCTGLPNNYSGSLAGGGNSYQPNGSYYTSTVSGTHRGCLDGPTGADFDLYLQKWNGSAWASVASSTSPGPDETVTYNGTAGSYRWRIHAYSGSGTYRLGTSTP</sequence>
<keyword evidence="3 8" id="KW-0732">Signal</keyword>
<dbReference type="Pfam" id="PF02983">
    <property type="entry name" value="Pro_Al_protease"/>
    <property type="match status" value="1"/>
</dbReference>
<evidence type="ECO:0000313" key="10">
    <source>
        <dbReference type="EMBL" id="MFC0623764.1"/>
    </source>
</evidence>
<dbReference type="SUPFAM" id="SSF50494">
    <property type="entry name" value="Trypsin-like serine proteases"/>
    <property type="match status" value="1"/>
</dbReference>
<keyword evidence="4" id="KW-0378">Hydrolase</keyword>
<keyword evidence="11" id="KW-1185">Reference proteome</keyword>
<feature type="domain" description="Peptidase S1A alpha-lytic prodomain" evidence="9">
    <location>
        <begin position="119"/>
        <end position="177"/>
    </location>
</feature>
<keyword evidence="7" id="KW-1015">Disulfide bond</keyword>
<proteinExistence type="inferred from homology"/>
<keyword evidence="6" id="KW-0865">Zymogen</keyword>
<evidence type="ECO:0000256" key="8">
    <source>
        <dbReference type="SAM" id="SignalP"/>
    </source>
</evidence>
<evidence type="ECO:0000313" key="11">
    <source>
        <dbReference type="Proteomes" id="UP001589890"/>
    </source>
</evidence>
<evidence type="ECO:0000256" key="7">
    <source>
        <dbReference type="ARBA" id="ARBA00023157"/>
    </source>
</evidence>
<keyword evidence="2" id="KW-0645">Protease</keyword>